<feature type="transmembrane region" description="Helical" evidence="5">
    <location>
        <begin position="126"/>
        <end position="146"/>
    </location>
</feature>
<dbReference type="AlphaFoldDB" id="A0A7Y7WR13"/>
<feature type="transmembrane region" description="Helical" evidence="5">
    <location>
        <begin position="85"/>
        <end position="106"/>
    </location>
</feature>
<dbReference type="RefSeq" id="WP_177100535.1">
    <property type="nucleotide sequence ID" value="NZ_JACAQA010000007.1"/>
</dbReference>
<evidence type="ECO:0000256" key="1">
    <source>
        <dbReference type="ARBA" id="ARBA00004141"/>
    </source>
</evidence>
<sequence length="407" mass="45802">MDVRQFVFLGQAGNGMPMLNIVAPNTPGLSHTMEGGCRTILWNESMDPWRPLDKVAEPCGVSPSPLGSSDPGRTSDTSASRWPRFFARIFDMCWELVLVAVVSGFLVGKYFPGIFDWAHKPGAAEVHYVLCLPVALILDALLYRIAGNTPCKALFRLKIETSDAKPLGFFQYLHRNSLVWASGLAFGLPIFNLLTMANQAFLLGSGRRASYDESLNFWVRSRPLSRVRKIASGIVFMGVLGGFSVLSSLSPTTQREWVQYLMQKNNYAWENPLTHLNASIEPWWEFSVKVNSDGQQVYVFSERVGGAQIVFAMQQTGDALDEYVHAFQENTAANMRFSDRGRFFERAGRQYWQGYGRMVKDGRIRLKVEIVQSGSDFWRVVITQKSPYDYTDELVGKLQAELLSTVK</sequence>
<evidence type="ECO:0000256" key="2">
    <source>
        <dbReference type="ARBA" id="ARBA00022692"/>
    </source>
</evidence>
<comment type="caution">
    <text evidence="7">The sequence shown here is derived from an EMBL/GenBank/DDBJ whole genome shotgun (WGS) entry which is preliminary data.</text>
</comment>
<evidence type="ECO:0000313" key="8">
    <source>
        <dbReference type="Proteomes" id="UP000522864"/>
    </source>
</evidence>
<evidence type="ECO:0000313" key="7">
    <source>
        <dbReference type="EMBL" id="NWB85776.1"/>
    </source>
</evidence>
<evidence type="ECO:0000256" key="4">
    <source>
        <dbReference type="ARBA" id="ARBA00023136"/>
    </source>
</evidence>
<feature type="transmembrane region" description="Helical" evidence="5">
    <location>
        <begin position="230"/>
        <end position="249"/>
    </location>
</feature>
<feature type="domain" description="RDD" evidence="6">
    <location>
        <begin position="79"/>
        <end position="208"/>
    </location>
</feature>
<name>A0A7Y7WR13_9PSED</name>
<evidence type="ECO:0000256" key="3">
    <source>
        <dbReference type="ARBA" id="ARBA00022989"/>
    </source>
</evidence>
<dbReference type="GO" id="GO:0016020">
    <property type="term" value="C:membrane"/>
    <property type="evidence" value="ECO:0007669"/>
    <property type="project" value="UniProtKB-SubCell"/>
</dbReference>
<dbReference type="Proteomes" id="UP000522864">
    <property type="component" value="Unassembled WGS sequence"/>
</dbReference>
<accession>A0A7Y7WR13</accession>
<gene>
    <name evidence="7" type="ORF">HX830_12880</name>
</gene>
<proteinExistence type="predicted"/>
<dbReference type="InterPro" id="IPR010432">
    <property type="entry name" value="RDD"/>
</dbReference>
<dbReference type="EMBL" id="JACAQA010000007">
    <property type="protein sequence ID" value="NWB85776.1"/>
    <property type="molecule type" value="Genomic_DNA"/>
</dbReference>
<comment type="subcellular location">
    <subcellularLocation>
        <location evidence="1">Membrane</location>
        <topology evidence="1">Multi-pass membrane protein</topology>
    </subcellularLocation>
</comment>
<reference evidence="7 8" key="1">
    <citation type="submission" date="2020-04" db="EMBL/GenBank/DDBJ databases">
        <title>Molecular characterization of pseudomonads from Agaricus bisporus reveal novel blotch 2 pathogens in Western Europe.</title>
        <authorList>
            <person name="Taparia T."/>
            <person name="Krijger M."/>
            <person name="Haynes E."/>
            <person name="Elpinstone J.G."/>
            <person name="Noble R."/>
            <person name="Van Der Wolf J."/>
        </authorList>
    </citation>
    <scope>NUCLEOTIDE SEQUENCE [LARGE SCALE GENOMIC DNA]</scope>
    <source>
        <strain evidence="7 8">G9001</strain>
    </source>
</reference>
<organism evidence="7 8">
    <name type="scientific">Pseudomonas gingeri</name>
    <dbReference type="NCBI Taxonomy" id="117681"/>
    <lineage>
        <taxon>Bacteria</taxon>
        <taxon>Pseudomonadati</taxon>
        <taxon>Pseudomonadota</taxon>
        <taxon>Gammaproteobacteria</taxon>
        <taxon>Pseudomonadales</taxon>
        <taxon>Pseudomonadaceae</taxon>
        <taxon>Pseudomonas</taxon>
    </lineage>
</organism>
<keyword evidence="2 5" id="KW-0812">Transmembrane</keyword>
<evidence type="ECO:0000256" key="5">
    <source>
        <dbReference type="SAM" id="Phobius"/>
    </source>
</evidence>
<evidence type="ECO:0000259" key="6">
    <source>
        <dbReference type="Pfam" id="PF06271"/>
    </source>
</evidence>
<protein>
    <submittedName>
        <fullName evidence="7">RDD family protein</fullName>
    </submittedName>
</protein>
<keyword evidence="4 5" id="KW-0472">Membrane</keyword>
<dbReference type="Pfam" id="PF06271">
    <property type="entry name" value="RDD"/>
    <property type="match status" value="1"/>
</dbReference>
<keyword evidence="3 5" id="KW-1133">Transmembrane helix</keyword>